<evidence type="ECO:0000256" key="1">
    <source>
        <dbReference type="SAM" id="Phobius"/>
    </source>
</evidence>
<dbReference type="AlphaFoldDB" id="A0A835R650"/>
<keyword evidence="1" id="KW-1133">Transmembrane helix</keyword>
<protein>
    <submittedName>
        <fullName evidence="2">Uncharacterized protein</fullName>
    </submittedName>
</protein>
<organism evidence="2 3">
    <name type="scientific">Vanilla planifolia</name>
    <name type="common">Vanilla</name>
    <dbReference type="NCBI Taxonomy" id="51239"/>
    <lineage>
        <taxon>Eukaryota</taxon>
        <taxon>Viridiplantae</taxon>
        <taxon>Streptophyta</taxon>
        <taxon>Embryophyta</taxon>
        <taxon>Tracheophyta</taxon>
        <taxon>Spermatophyta</taxon>
        <taxon>Magnoliopsida</taxon>
        <taxon>Liliopsida</taxon>
        <taxon>Asparagales</taxon>
        <taxon>Orchidaceae</taxon>
        <taxon>Vanilloideae</taxon>
        <taxon>Vanilleae</taxon>
        <taxon>Vanilla</taxon>
    </lineage>
</organism>
<dbReference type="Proteomes" id="UP000639772">
    <property type="component" value="Unassembled WGS sequence"/>
</dbReference>
<comment type="caution">
    <text evidence="2">The sequence shown here is derived from an EMBL/GenBank/DDBJ whole genome shotgun (WGS) entry which is preliminary data.</text>
</comment>
<sequence>MMPQSYKTLNELSYVLILLAKHQTCVTVILDPSHMTLVLVASIWTSPFIISNLKYTKVDNSNSYFFRFSFIWFYFGKVQNLLHLLLVLAIVFDVGQELDHQCRVVEHH</sequence>
<dbReference type="EMBL" id="JADCNM010000005">
    <property type="protein sequence ID" value="KAG0482190.1"/>
    <property type="molecule type" value="Genomic_DNA"/>
</dbReference>
<keyword evidence="1" id="KW-0472">Membrane</keyword>
<accession>A0A835R650</accession>
<feature type="transmembrane region" description="Helical" evidence="1">
    <location>
        <begin position="65"/>
        <end position="92"/>
    </location>
</feature>
<feature type="transmembrane region" description="Helical" evidence="1">
    <location>
        <begin position="36"/>
        <end position="53"/>
    </location>
</feature>
<evidence type="ECO:0000313" key="3">
    <source>
        <dbReference type="Proteomes" id="UP000639772"/>
    </source>
</evidence>
<proteinExistence type="predicted"/>
<reference evidence="2 3" key="1">
    <citation type="journal article" date="2020" name="Nat. Food">
        <title>A phased Vanilla planifolia genome enables genetic improvement of flavour and production.</title>
        <authorList>
            <person name="Hasing T."/>
            <person name="Tang H."/>
            <person name="Brym M."/>
            <person name="Khazi F."/>
            <person name="Huang T."/>
            <person name="Chambers A.H."/>
        </authorList>
    </citation>
    <scope>NUCLEOTIDE SEQUENCE [LARGE SCALE GENOMIC DNA]</scope>
    <source>
        <tissue evidence="2">Leaf</tissue>
    </source>
</reference>
<gene>
    <name evidence="2" type="ORF">HPP92_010274</name>
</gene>
<keyword evidence="1" id="KW-0812">Transmembrane</keyword>
<evidence type="ECO:0000313" key="2">
    <source>
        <dbReference type="EMBL" id="KAG0482190.1"/>
    </source>
</evidence>
<name>A0A835R650_VANPL</name>